<feature type="domain" description="Neprosin PEP catalytic" evidence="1">
    <location>
        <begin position="1"/>
        <end position="74"/>
    </location>
</feature>
<keyword evidence="3" id="KW-1185">Reference proteome</keyword>
<name>A0A2P6RXR4_ROSCH</name>
<dbReference type="STRING" id="74649.A0A2P6RXR4"/>
<evidence type="ECO:0000259" key="1">
    <source>
        <dbReference type="PROSITE" id="PS52045"/>
    </source>
</evidence>
<dbReference type="EMBL" id="PDCK01000040">
    <property type="protein sequence ID" value="PRQ51217.1"/>
    <property type="molecule type" value="Genomic_DNA"/>
</dbReference>
<evidence type="ECO:0000313" key="2">
    <source>
        <dbReference type="EMBL" id="PRQ51217.1"/>
    </source>
</evidence>
<dbReference type="AlphaFoldDB" id="A0A2P6RXR4"/>
<organism evidence="2 3">
    <name type="scientific">Rosa chinensis</name>
    <name type="common">China rose</name>
    <dbReference type="NCBI Taxonomy" id="74649"/>
    <lineage>
        <taxon>Eukaryota</taxon>
        <taxon>Viridiplantae</taxon>
        <taxon>Streptophyta</taxon>
        <taxon>Embryophyta</taxon>
        <taxon>Tracheophyta</taxon>
        <taxon>Spermatophyta</taxon>
        <taxon>Magnoliopsida</taxon>
        <taxon>eudicotyledons</taxon>
        <taxon>Gunneridae</taxon>
        <taxon>Pentapetalae</taxon>
        <taxon>rosids</taxon>
        <taxon>fabids</taxon>
        <taxon>Rosales</taxon>
        <taxon>Rosaceae</taxon>
        <taxon>Rosoideae</taxon>
        <taxon>Rosoideae incertae sedis</taxon>
        <taxon>Rosa</taxon>
    </lineage>
</organism>
<dbReference type="Gramene" id="PRQ51217">
    <property type="protein sequence ID" value="PRQ51217"/>
    <property type="gene ID" value="RchiOBHm_Chr2g0141931"/>
</dbReference>
<evidence type="ECO:0000313" key="3">
    <source>
        <dbReference type="Proteomes" id="UP000238479"/>
    </source>
</evidence>
<dbReference type="PROSITE" id="PS52045">
    <property type="entry name" value="NEPROSIN_PEP_CD"/>
    <property type="match status" value="1"/>
</dbReference>
<gene>
    <name evidence="2" type="ORF">RchiOBHm_Chr2g0141931</name>
</gene>
<dbReference type="InterPro" id="IPR004314">
    <property type="entry name" value="Neprosin"/>
</dbReference>
<protein>
    <submittedName>
        <fullName evidence="2">Putative neprosin</fullName>
    </submittedName>
</protein>
<reference evidence="2 3" key="1">
    <citation type="journal article" date="2018" name="Nat. Genet.">
        <title>The Rosa genome provides new insights in the design of modern roses.</title>
        <authorList>
            <person name="Bendahmane M."/>
        </authorList>
    </citation>
    <scope>NUCLEOTIDE SEQUENCE [LARGE SCALE GENOMIC DNA]</scope>
    <source>
        <strain evidence="3">cv. Old Blush</strain>
    </source>
</reference>
<comment type="caution">
    <text evidence="2">The sequence shown here is derived from an EMBL/GenBank/DDBJ whole genome shotgun (WGS) entry which is preliminary data.</text>
</comment>
<accession>A0A2P6RXR4</accession>
<dbReference type="Proteomes" id="UP000238479">
    <property type="component" value="Chromosome 2"/>
</dbReference>
<proteinExistence type="predicted"/>
<dbReference type="Pfam" id="PF03080">
    <property type="entry name" value="Neprosin"/>
    <property type="match status" value="1"/>
</dbReference>
<sequence>MGRGHFPHEGYGKASYFYHVQYADQPGSFKDATSLIPYATKPLCYDIIVFPPREGTSYGTNFFYGGPGYSSSCQT</sequence>
<dbReference type="OMA" id="QIVDIHN"/>